<dbReference type="EMBL" id="APVH01000009">
    <property type="protein sequence ID" value="EPX85231.1"/>
    <property type="molecule type" value="Genomic_DNA"/>
</dbReference>
<dbReference type="AlphaFoldDB" id="S9QV17"/>
<dbReference type="HOGENOM" id="CLU_3205059_0_0_5"/>
<protein>
    <recommendedName>
        <fullName evidence="3">Transcriptional regulator, LysR family</fullName>
    </recommendedName>
</protein>
<name>S9QV17_9RHOB</name>
<dbReference type="Gene3D" id="3.40.190.290">
    <property type="match status" value="1"/>
</dbReference>
<evidence type="ECO:0000313" key="1">
    <source>
        <dbReference type="EMBL" id="EPX85231.1"/>
    </source>
</evidence>
<dbReference type="Proteomes" id="UP000015347">
    <property type="component" value="Unassembled WGS sequence"/>
</dbReference>
<keyword evidence="2" id="KW-1185">Reference proteome</keyword>
<organism evidence="1 2">
    <name type="scientific">Salipiger mucosus DSM 16094</name>
    <dbReference type="NCBI Taxonomy" id="1123237"/>
    <lineage>
        <taxon>Bacteria</taxon>
        <taxon>Pseudomonadati</taxon>
        <taxon>Pseudomonadota</taxon>
        <taxon>Alphaproteobacteria</taxon>
        <taxon>Rhodobacterales</taxon>
        <taxon>Roseobacteraceae</taxon>
        <taxon>Salipiger</taxon>
    </lineage>
</organism>
<proteinExistence type="predicted"/>
<sequence length="45" mass="4980">MPLLQDHEGESGPVSALYLEGRVLPRKVRALIDFAAQDMRATTLL</sequence>
<evidence type="ECO:0000313" key="2">
    <source>
        <dbReference type="Proteomes" id="UP000015347"/>
    </source>
</evidence>
<accession>S9QV17</accession>
<gene>
    <name evidence="1" type="ORF">Salmuc_02610</name>
</gene>
<evidence type="ECO:0008006" key="3">
    <source>
        <dbReference type="Google" id="ProtNLM"/>
    </source>
</evidence>
<reference evidence="2" key="1">
    <citation type="journal article" date="2014" name="Stand. Genomic Sci.">
        <title>Genome sequence of the exopolysaccharide-producing Salipiger mucosus type strain (DSM 16094(T)), a moderately halophilic member of the Roseobacter clade.</title>
        <authorList>
            <person name="Riedel T."/>
            <person name="Spring S."/>
            <person name="Fiebig A."/>
            <person name="Petersen J."/>
            <person name="Kyrpides N.C."/>
            <person name="Goker M."/>
            <person name="Klenk H.P."/>
        </authorList>
    </citation>
    <scope>NUCLEOTIDE SEQUENCE [LARGE SCALE GENOMIC DNA]</scope>
    <source>
        <strain evidence="2">DSM 16094</strain>
    </source>
</reference>
<comment type="caution">
    <text evidence="1">The sequence shown here is derived from an EMBL/GenBank/DDBJ whole genome shotgun (WGS) entry which is preliminary data.</text>
</comment>